<dbReference type="AlphaFoldDB" id="Q22MY8"/>
<dbReference type="EMBL" id="GG662720">
    <property type="protein sequence ID" value="EAR86402.2"/>
    <property type="molecule type" value="Genomic_DNA"/>
</dbReference>
<dbReference type="RefSeq" id="XP_976882.2">
    <property type="nucleotide sequence ID" value="XM_971789.3"/>
</dbReference>
<proteinExistence type="predicted"/>
<reference evidence="5" key="1">
    <citation type="journal article" date="2006" name="PLoS Biol.">
        <title>Macronuclear genome sequence of the ciliate Tetrahymena thermophila, a model eukaryote.</title>
        <authorList>
            <person name="Eisen J.A."/>
            <person name="Coyne R.S."/>
            <person name="Wu M."/>
            <person name="Wu D."/>
            <person name="Thiagarajan M."/>
            <person name="Wortman J.R."/>
            <person name="Badger J.H."/>
            <person name="Ren Q."/>
            <person name="Amedeo P."/>
            <person name="Jones K.M."/>
            <person name="Tallon L.J."/>
            <person name="Delcher A.L."/>
            <person name="Salzberg S.L."/>
            <person name="Silva J.C."/>
            <person name="Haas B.J."/>
            <person name="Majoros W.H."/>
            <person name="Farzad M."/>
            <person name="Carlton J.M."/>
            <person name="Smith R.K. Jr."/>
            <person name="Garg J."/>
            <person name="Pearlman R.E."/>
            <person name="Karrer K.M."/>
            <person name="Sun L."/>
            <person name="Manning G."/>
            <person name="Elde N.C."/>
            <person name="Turkewitz A.P."/>
            <person name="Asai D.J."/>
            <person name="Wilkes D.E."/>
            <person name="Wang Y."/>
            <person name="Cai H."/>
            <person name="Collins K."/>
            <person name="Stewart B.A."/>
            <person name="Lee S.R."/>
            <person name="Wilamowska K."/>
            <person name="Weinberg Z."/>
            <person name="Ruzzo W.L."/>
            <person name="Wloga D."/>
            <person name="Gaertig J."/>
            <person name="Frankel J."/>
            <person name="Tsao C.-C."/>
            <person name="Gorovsky M.A."/>
            <person name="Keeling P.J."/>
            <person name="Waller R.F."/>
            <person name="Patron N.J."/>
            <person name="Cherry J.M."/>
            <person name="Stover N.A."/>
            <person name="Krieger C.J."/>
            <person name="del Toro C."/>
            <person name="Ryder H.F."/>
            <person name="Williamson S.C."/>
            <person name="Barbeau R.A."/>
            <person name="Hamilton E.P."/>
            <person name="Orias E."/>
        </authorList>
    </citation>
    <scope>NUCLEOTIDE SEQUENCE [LARGE SCALE GENOMIC DNA]</scope>
    <source>
        <strain evidence="5">SB210</strain>
    </source>
</reference>
<keyword evidence="3 4" id="KW-0812">Transmembrane</keyword>
<dbReference type="HOGENOM" id="CLU_331361_0_0_1"/>
<keyword evidence="1" id="KW-0175">Coiled coil</keyword>
<dbReference type="InParanoid" id="Q22MY8"/>
<keyword evidence="3" id="KW-0472">Membrane</keyword>
<evidence type="ECO:0000313" key="4">
    <source>
        <dbReference type="EMBL" id="EAR86402.2"/>
    </source>
</evidence>
<sequence length="1097" mass="127825">MPITEKGTFSSLHKSEEGLYQSTREINKYLLRFNDQLMEEEYFQFSIQKYRQLGYVICLIQIIIYIADFINLFQENKLTQKYVVFFVLMLLIAIFLLLILYFKGNWFNTIYSFYYTFYITLLGWSMYDFDSNQSAVNMSSITQIDMFIYGFTISSILILGITGSNYLIKNILFTYGTILIYVSRAIQENVQYYAIIRVILVILLYYYVSYHREKAHRISFLKQKQIDSYNNIMNNQIPHCLFAAKFNFKEQRIELFKCNSRAQKEFNVNDNEDFDKFISNSYLIHQHEKTEKSVASAHAISNSARQQEQSWENSLKGKIRQLIQQKEKQELQQLQKIKDGSASKINNYQSEINLNQSPIIKLKLRQQGLGSDNKISVRLSIFKLHEYYVIITVDRNHKKKNKFKKEFNSKTGPNNETGIKIIKQRTQENIRYVTYQDDIAQNHETPILNIGDQISPIIQKTQINGQIMSFNPDQYQIKNTQHLQPATSPNFQQISQQQFSNSIIPNSQKQSPTLQAQLQKEEDQVLVNKNSPPNNYATYSLSVQHTMRQGYNPNNHSFNFGSNTPTTGQTNGNFNYQIDTANIVSINGVDKNGATNITNGQRKSFFNAKTISNNNYLNYMTQKKLTLTNPTNMVNMAIRKPMNSINSVTSTNLPLSSSHINQVRNTSIDQYQPNPRISLGSRSNTNNNFNSQSGGGQPSNTNHQQNSLEKKVKEKIFDTCFEIIAQTLSLIQRYKSIAPNFKQSKMSTQFLYQYRNQSTSQLHMMASNNMQSQNLHLNQNCGGKEMNQSNFSDQSYYEAFEKYTSCMMQQILINNSNFLKFTRLVFNQVNVKTAQLNSLDLIEFLKVQLNPILAEKSIQLYLQDDFDATFYTDANILKLILMNLVLYTGNILTELQYIGLKFNLNDDNTTLKVQLSMPYRENHVFDHIDTLHIIALDQIEKDYQVLHKFYVDLRVAFCMIKKLNYDNPQVEDYIKFTHTHPNNNHMYLTFTIPAQPFTPKSNLESNHIPINENLHSLSNHNNPVHRLEENINLNEKDFINQRSQNEINQSAYHNMQSKDIRNTEECFLDDSISSIERWVTIKQYTTRITDKQIKLIV</sequence>
<dbReference type="KEGG" id="tet:TTHERM_00028860"/>
<feature type="transmembrane region" description="Helical" evidence="3">
    <location>
        <begin position="53"/>
        <end position="70"/>
    </location>
</feature>
<feature type="transmembrane region" description="Helical" evidence="3">
    <location>
        <begin position="147"/>
        <end position="168"/>
    </location>
</feature>
<feature type="compositionally biased region" description="Low complexity" evidence="2">
    <location>
        <begin position="680"/>
        <end position="702"/>
    </location>
</feature>
<feature type="compositionally biased region" description="Polar residues" evidence="2">
    <location>
        <begin position="666"/>
        <end position="675"/>
    </location>
</feature>
<evidence type="ECO:0000256" key="3">
    <source>
        <dbReference type="SAM" id="Phobius"/>
    </source>
</evidence>
<name>Q22MY8_TETTS</name>
<keyword evidence="5" id="KW-1185">Reference proteome</keyword>
<dbReference type="Proteomes" id="UP000009168">
    <property type="component" value="Unassembled WGS sequence"/>
</dbReference>
<protein>
    <submittedName>
        <fullName evidence="4">Transmembrane protein, putative</fullName>
    </submittedName>
</protein>
<feature type="transmembrane region" description="Helical" evidence="3">
    <location>
        <begin position="109"/>
        <end position="127"/>
    </location>
</feature>
<accession>Q22MY8</accession>
<feature type="coiled-coil region" evidence="1">
    <location>
        <begin position="312"/>
        <end position="351"/>
    </location>
</feature>
<gene>
    <name evidence="4" type="ORF">TTHERM_00028860</name>
</gene>
<feature type="transmembrane region" description="Helical" evidence="3">
    <location>
        <begin position="189"/>
        <end position="208"/>
    </location>
</feature>
<feature type="region of interest" description="Disordered" evidence="2">
    <location>
        <begin position="666"/>
        <end position="708"/>
    </location>
</feature>
<evidence type="ECO:0000256" key="1">
    <source>
        <dbReference type="SAM" id="Coils"/>
    </source>
</evidence>
<evidence type="ECO:0000256" key="2">
    <source>
        <dbReference type="SAM" id="MobiDB-lite"/>
    </source>
</evidence>
<dbReference type="GeneID" id="7833563"/>
<feature type="transmembrane region" description="Helical" evidence="3">
    <location>
        <begin position="82"/>
        <end position="102"/>
    </location>
</feature>
<organism evidence="4 5">
    <name type="scientific">Tetrahymena thermophila (strain SB210)</name>
    <dbReference type="NCBI Taxonomy" id="312017"/>
    <lineage>
        <taxon>Eukaryota</taxon>
        <taxon>Sar</taxon>
        <taxon>Alveolata</taxon>
        <taxon>Ciliophora</taxon>
        <taxon>Intramacronucleata</taxon>
        <taxon>Oligohymenophorea</taxon>
        <taxon>Hymenostomatida</taxon>
        <taxon>Tetrahymenina</taxon>
        <taxon>Tetrahymenidae</taxon>
        <taxon>Tetrahymena</taxon>
    </lineage>
</organism>
<keyword evidence="3" id="KW-1133">Transmembrane helix</keyword>
<evidence type="ECO:0000313" key="5">
    <source>
        <dbReference type="Proteomes" id="UP000009168"/>
    </source>
</evidence>